<dbReference type="PROSITE" id="PS00028">
    <property type="entry name" value="ZINC_FINGER_C2H2_1"/>
    <property type="match status" value="1"/>
</dbReference>
<name>A0A0L7KR77_OPEBR</name>
<accession>A0A0L7KR77</accession>
<dbReference type="Proteomes" id="UP000037510">
    <property type="component" value="Unassembled WGS sequence"/>
</dbReference>
<feature type="region of interest" description="Disordered" evidence="1">
    <location>
        <begin position="183"/>
        <end position="223"/>
    </location>
</feature>
<evidence type="ECO:0000313" key="4">
    <source>
        <dbReference type="Proteomes" id="UP000037510"/>
    </source>
</evidence>
<protein>
    <recommendedName>
        <fullName evidence="2">C2H2-type domain-containing protein</fullName>
    </recommendedName>
</protein>
<keyword evidence="4" id="KW-1185">Reference proteome</keyword>
<dbReference type="SUPFAM" id="SSF57667">
    <property type="entry name" value="beta-beta-alpha zinc fingers"/>
    <property type="match status" value="1"/>
</dbReference>
<gene>
    <name evidence="3" type="ORF">OBRU01_22614</name>
</gene>
<evidence type="ECO:0000259" key="2">
    <source>
        <dbReference type="PROSITE" id="PS00028"/>
    </source>
</evidence>
<dbReference type="InterPro" id="IPR036236">
    <property type="entry name" value="Znf_C2H2_sf"/>
</dbReference>
<feature type="region of interest" description="Disordered" evidence="1">
    <location>
        <begin position="126"/>
        <end position="152"/>
    </location>
</feature>
<evidence type="ECO:0000256" key="1">
    <source>
        <dbReference type="SAM" id="MobiDB-lite"/>
    </source>
</evidence>
<evidence type="ECO:0000313" key="3">
    <source>
        <dbReference type="EMBL" id="KOB65519.1"/>
    </source>
</evidence>
<feature type="compositionally biased region" description="Gly residues" evidence="1">
    <location>
        <begin position="183"/>
        <end position="197"/>
    </location>
</feature>
<organism evidence="3 4">
    <name type="scientific">Operophtera brumata</name>
    <name type="common">Winter moth</name>
    <name type="synonym">Phalaena brumata</name>
    <dbReference type="NCBI Taxonomy" id="104452"/>
    <lineage>
        <taxon>Eukaryota</taxon>
        <taxon>Metazoa</taxon>
        <taxon>Ecdysozoa</taxon>
        <taxon>Arthropoda</taxon>
        <taxon>Hexapoda</taxon>
        <taxon>Insecta</taxon>
        <taxon>Pterygota</taxon>
        <taxon>Neoptera</taxon>
        <taxon>Endopterygota</taxon>
        <taxon>Lepidoptera</taxon>
        <taxon>Glossata</taxon>
        <taxon>Ditrysia</taxon>
        <taxon>Geometroidea</taxon>
        <taxon>Geometridae</taxon>
        <taxon>Larentiinae</taxon>
        <taxon>Operophtera</taxon>
    </lineage>
</organism>
<dbReference type="AlphaFoldDB" id="A0A0L7KR77"/>
<dbReference type="Gene3D" id="3.30.160.60">
    <property type="entry name" value="Classic Zinc Finger"/>
    <property type="match status" value="1"/>
</dbReference>
<feature type="compositionally biased region" description="Basic residues" evidence="1">
    <location>
        <begin position="137"/>
        <end position="147"/>
    </location>
</feature>
<comment type="caution">
    <text evidence="3">The sequence shown here is derived from an EMBL/GenBank/DDBJ whole genome shotgun (WGS) entry which is preliminary data.</text>
</comment>
<feature type="domain" description="C2H2-type" evidence="2">
    <location>
        <begin position="30"/>
        <end position="52"/>
    </location>
</feature>
<dbReference type="InterPro" id="IPR013087">
    <property type="entry name" value="Znf_C2H2_type"/>
</dbReference>
<reference evidence="3 4" key="1">
    <citation type="journal article" date="2015" name="Genome Biol. Evol.">
        <title>The genome of winter moth (Operophtera brumata) provides a genomic perspective on sexual dimorphism and phenology.</title>
        <authorList>
            <person name="Derks M.F."/>
            <person name="Smit S."/>
            <person name="Salis L."/>
            <person name="Schijlen E."/>
            <person name="Bossers A."/>
            <person name="Mateman C."/>
            <person name="Pijl A.S."/>
            <person name="de Ridder D."/>
            <person name="Groenen M.A."/>
            <person name="Visser M.E."/>
            <person name="Megens H.J."/>
        </authorList>
    </citation>
    <scope>NUCLEOTIDE SEQUENCE [LARGE SCALE GENOMIC DNA]</scope>
    <source>
        <strain evidence="3">WM2013NL</strain>
        <tissue evidence="3">Head and thorax</tissue>
    </source>
</reference>
<dbReference type="EMBL" id="JTDY01007020">
    <property type="protein sequence ID" value="KOB65519.1"/>
    <property type="molecule type" value="Genomic_DNA"/>
</dbReference>
<sequence length="223" mass="24073">MSKHHHASFIQSHHLKSHLKAHDPAGWLFCEARGCRKRFHTDYARKRHMATHSKITKCVTSIISTTRPAGCSARLAAAGSASTQTTLGRGTWLLTISPYATFAVGGEPTSTTTAATLDHTLQFRTFGHRDNDAPPHRPCRKHPQRHRDRADDCELQQLSRYEKVRPRHCAGTSYCVPLAHHGAGPGSGGGGGSGGGFSEVYAGDSSAESGPGSLSPRTHHEHS</sequence>
<proteinExistence type="predicted"/>